<dbReference type="GO" id="GO:0034501">
    <property type="term" value="P:protein localization to kinetochore"/>
    <property type="evidence" value="ECO:0000318"/>
    <property type="project" value="GO_Central"/>
</dbReference>
<feature type="domain" description="Spc7 kinetochore protein" evidence="3">
    <location>
        <begin position="314"/>
        <end position="623"/>
    </location>
</feature>
<reference evidence="4" key="2">
    <citation type="submission" date="2021-01" db="UniProtKB">
        <authorList>
            <consortium name="EnsemblMetazoa"/>
        </authorList>
    </citation>
    <scope>IDENTIFICATION</scope>
</reference>
<dbReference type="InterPro" id="IPR040850">
    <property type="entry name" value="Knl1_RWD_C"/>
</dbReference>
<evidence type="ECO:0000259" key="3">
    <source>
        <dbReference type="SMART" id="SM00787"/>
    </source>
</evidence>
<feature type="compositionally biased region" description="Low complexity" evidence="2">
    <location>
        <begin position="248"/>
        <end position="267"/>
    </location>
</feature>
<dbReference type="PANTHER" id="PTHR16520:SF3">
    <property type="entry name" value="KINETOCHORE SCAFFOLD 1"/>
    <property type="match status" value="1"/>
</dbReference>
<dbReference type="InterPro" id="IPR037388">
    <property type="entry name" value="Blinkin"/>
</dbReference>
<feature type="coiled-coil region" evidence="1">
    <location>
        <begin position="524"/>
        <end position="568"/>
    </location>
</feature>
<feature type="region of interest" description="Disordered" evidence="2">
    <location>
        <begin position="137"/>
        <end position="160"/>
    </location>
</feature>
<feature type="region of interest" description="Disordered" evidence="2">
    <location>
        <begin position="72"/>
        <end position="113"/>
    </location>
</feature>
<evidence type="ECO:0000256" key="2">
    <source>
        <dbReference type="SAM" id="MobiDB-lite"/>
    </source>
</evidence>
<dbReference type="InParanoid" id="A0A7M7SYA2"/>
<evidence type="ECO:0000313" key="4">
    <source>
        <dbReference type="EnsemblMetazoa" id="XP_030840135"/>
    </source>
</evidence>
<dbReference type="OrthoDB" id="10072513at2759"/>
<dbReference type="Pfam" id="PF08317">
    <property type="entry name" value="Spc7"/>
    <property type="match status" value="1"/>
</dbReference>
<dbReference type="KEGG" id="spu:115923493"/>
<dbReference type="AlphaFoldDB" id="A0A7M7SYA2"/>
<sequence>MTSRKRKSLSSILKAQSPSRTALLDLKPNLNGPSSDETTQLDVPHRIEKKKRRSSRRVSFAEAYQVKEFMKDSDRKELGLWDDSQDGTTHQELPDLEKANNPSDHAGPSHIHLDPAHQITGLETLLSGPIKQEAHSMTLTGQDPNGASHTNVQSTSSAENFRQYPQSANLDQRKNDVNETSVKSSFLKSFIAADSCGSKGSFSTDLDAFAAPAFQSYPPNSGQQQQGGQEDPPQESSFKSSFLQAFVSAGPSSSSSEAAGSIEANSEQQNADPGMELTNCFYSSEVTNKYEGQEEKVGDITRIFGGQGDGFENENGMDMTTCMGGFGASSVEDFLQMFFKFNDLPIGKRSIMCPSKINEPTTLSSQLENACLVKPKADMYEWAIKFFTPAVEELRNSVRSQDTEQLKEGAPIIKEMQSADPKRCAEILKKGKSLQKYCTASSKAKMKEWRLQMINNTKAAMEDSSRHLENKLAELTSSICTIDEQLQQLASVDSALDDAINSLEQIKLPTEEEKSEWVANSQGLESMETKLREEECTVQETESERKRLEAEINSIEASTTKLEAEREELSKPGTGISQTDLELKNMKSDIVLLHSFQEWRLQAFLENNYNFSFLNKSILLNIQFGDTESGAKLNDLTLRSVLADDACSSAKLAHSLFFSSVSADKLKTLYPTLAALPQMMQHLSELAGQVARG</sequence>
<feature type="region of interest" description="Disordered" evidence="2">
    <location>
        <begin position="213"/>
        <end position="274"/>
    </location>
</feature>
<dbReference type="GeneID" id="115923493"/>
<feature type="compositionally biased region" description="Polar residues" evidence="2">
    <location>
        <begin position="31"/>
        <end position="41"/>
    </location>
</feature>
<feature type="compositionally biased region" description="Polar residues" evidence="2">
    <location>
        <begin position="234"/>
        <end position="243"/>
    </location>
</feature>
<dbReference type="InterPro" id="IPR013253">
    <property type="entry name" value="Spc7_domain"/>
</dbReference>
<name>A0A7M7SYA2_STRPU</name>
<keyword evidence="5" id="KW-1185">Reference proteome</keyword>
<dbReference type="EnsemblMetazoa" id="XM_030984275">
    <property type="protein sequence ID" value="XP_030840135"/>
    <property type="gene ID" value="LOC115923493"/>
</dbReference>
<dbReference type="CDD" id="cd22817">
    <property type="entry name" value="DRWD-N_Knl1"/>
    <property type="match status" value="1"/>
</dbReference>
<dbReference type="GO" id="GO:0005634">
    <property type="term" value="C:nucleus"/>
    <property type="evidence" value="ECO:0000318"/>
    <property type="project" value="GO_Central"/>
</dbReference>
<dbReference type="Proteomes" id="UP000007110">
    <property type="component" value="Unassembled WGS sequence"/>
</dbReference>
<keyword evidence="1" id="KW-0175">Coiled coil</keyword>
<evidence type="ECO:0000256" key="1">
    <source>
        <dbReference type="SAM" id="Coils"/>
    </source>
</evidence>
<proteinExistence type="predicted"/>
<dbReference type="PANTHER" id="PTHR16520">
    <property type="entry name" value="KINETOCHORE SCAFFOLD 1"/>
    <property type="match status" value="1"/>
</dbReference>
<dbReference type="GO" id="GO:0008608">
    <property type="term" value="P:attachment of spindle microtubules to kinetochore"/>
    <property type="evidence" value="ECO:0000318"/>
    <property type="project" value="GO_Central"/>
</dbReference>
<feature type="compositionally biased region" description="Basic residues" evidence="2">
    <location>
        <begin position="47"/>
        <end position="56"/>
    </location>
</feature>
<dbReference type="Pfam" id="PF18210">
    <property type="entry name" value="Knl1_RWD_C"/>
    <property type="match status" value="1"/>
</dbReference>
<dbReference type="SMART" id="SM00787">
    <property type="entry name" value="Spc7"/>
    <property type="match status" value="1"/>
</dbReference>
<protein>
    <recommendedName>
        <fullName evidence="3">Spc7 kinetochore protein domain-containing protein</fullName>
    </recommendedName>
</protein>
<feature type="region of interest" description="Disordered" evidence="2">
    <location>
        <begin position="1"/>
        <end position="59"/>
    </location>
</feature>
<dbReference type="CDD" id="cd21853">
    <property type="entry name" value="KNL1_NTD"/>
    <property type="match status" value="1"/>
</dbReference>
<dbReference type="RefSeq" id="XP_030840135.1">
    <property type="nucleotide sequence ID" value="XM_030984275.1"/>
</dbReference>
<organism evidence="4 5">
    <name type="scientific">Strongylocentrotus purpuratus</name>
    <name type="common">Purple sea urchin</name>
    <dbReference type="NCBI Taxonomy" id="7668"/>
    <lineage>
        <taxon>Eukaryota</taxon>
        <taxon>Metazoa</taxon>
        <taxon>Echinodermata</taxon>
        <taxon>Eleutherozoa</taxon>
        <taxon>Echinozoa</taxon>
        <taxon>Echinoidea</taxon>
        <taxon>Euechinoidea</taxon>
        <taxon>Echinacea</taxon>
        <taxon>Camarodonta</taxon>
        <taxon>Echinidea</taxon>
        <taxon>Strongylocentrotidae</taxon>
        <taxon>Strongylocentrotus</taxon>
    </lineage>
</organism>
<reference evidence="5" key="1">
    <citation type="submission" date="2015-02" db="EMBL/GenBank/DDBJ databases">
        <title>Genome sequencing for Strongylocentrotus purpuratus.</title>
        <authorList>
            <person name="Murali S."/>
            <person name="Liu Y."/>
            <person name="Vee V."/>
            <person name="English A."/>
            <person name="Wang M."/>
            <person name="Skinner E."/>
            <person name="Han Y."/>
            <person name="Muzny D.M."/>
            <person name="Worley K.C."/>
            <person name="Gibbs R.A."/>
        </authorList>
    </citation>
    <scope>NUCLEOTIDE SEQUENCE</scope>
</reference>
<accession>A0A7M7SYA2</accession>
<evidence type="ECO:0000313" key="5">
    <source>
        <dbReference type="Proteomes" id="UP000007110"/>
    </source>
</evidence>